<dbReference type="Pfam" id="PF02793">
    <property type="entry name" value="HRM"/>
    <property type="match status" value="1"/>
</dbReference>
<sequence length="227" mass="24702">MNETSLDRRIASMALVDTSGDAFSSEGNLTGLPPELGSGLLSMDNLLALAMNMSLAERCRLQQQAEEGLQDVACPSFFDKVSCWPRTPPNTTAVLPCFAELSGVPYDSSHTSRSRAKVSFSVPTCNVPNPGHTTVHQVNKVNLLPMKIPFPSAASFPFAFVSNDCLKDTVYLLLRDAIRVGGNEPDLPGCHCLTLALAQWPALIRKPSFPQIIFHDEPKVRLCSTEQ</sequence>
<dbReference type="GO" id="GO:0016020">
    <property type="term" value="C:membrane"/>
    <property type="evidence" value="ECO:0007669"/>
    <property type="project" value="InterPro"/>
</dbReference>
<dbReference type="InterPro" id="IPR001879">
    <property type="entry name" value="GPCR_2_extracellular_dom"/>
</dbReference>
<reference evidence="2 4" key="1">
    <citation type="journal article" date="2014" name="BMC Genomics">
        <title>Genome sequence of Anopheles sinensis provides insight into genetics basis of mosquito competence for malaria parasites.</title>
        <authorList>
            <person name="Zhou D."/>
            <person name="Zhang D."/>
            <person name="Ding G."/>
            <person name="Shi L."/>
            <person name="Hou Q."/>
            <person name="Ye Y."/>
            <person name="Xu Y."/>
            <person name="Zhou H."/>
            <person name="Xiong C."/>
            <person name="Li S."/>
            <person name="Yu J."/>
            <person name="Hong S."/>
            <person name="Yu X."/>
            <person name="Zou P."/>
            <person name="Chen C."/>
            <person name="Chang X."/>
            <person name="Wang W."/>
            <person name="Lv Y."/>
            <person name="Sun Y."/>
            <person name="Ma L."/>
            <person name="Shen B."/>
            <person name="Zhu C."/>
        </authorList>
    </citation>
    <scope>NUCLEOTIDE SEQUENCE [LARGE SCALE GENOMIC DNA]</scope>
</reference>
<dbReference type="Gene3D" id="4.10.1240.10">
    <property type="entry name" value="GPCR, family 2, extracellular hormone receptor domain"/>
    <property type="match status" value="1"/>
</dbReference>
<protein>
    <submittedName>
        <fullName evidence="2">AGAP005464-PA-like protein</fullName>
    </submittedName>
</protein>
<keyword evidence="4" id="KW-1185">Reference proteome</keyword>
<dbReference type="AlphaFoldDB" id="A0A084W2U9"/>
<dbReference type="GO" id="GO:0004930">
    <property type="term" value="F:G protein-coupled receptor activity"/>
    <property type="evidence" value="ECO:0007669"/>
    <property type="project" value="InterPro"/>
</dbReference>
<dbReference type="InterPro" id="IPR036445">
    <property type="entry name" value="GPCR_2_extracell_dom_sf"/>
</dbReference>
<dbReference type="Proteomes" id="UP000030765">
    <property type="component" value="Unassembled WGS sequence"/>
</dbReference>
<gene>
    <name evidence="2" type="ORF">ZHAS_00012421</name>
</gene>
<dbReference type="STRING" id="74873.A0A084W2U9"/>
<name>A0A084W2U9_ANOSI</name>
<reference evidence="3" key="2">
    <citation type="submission" date="2020-05" db="UniProtKB">
        <authorList>
            <consortium name="EnsemblMetazoa"/>
        </authorList>
    </citation>
    <scope>IDENTIFICATION</scope>
</reference>
<dbReference type="VEuPathDB" id="VectorBase:ASIC012421"/>
<dbReference type="EMBL" id="ATLV01019698">
    <property type="status" value="NOT_ANNOTATED_CDS"/>
    <property type="molecule type" value="Genomic_DNA"/>
</dbReference>
<evidence type="ECO:0000313" key="2">
    <source>
        <dbReference type="EMBL" id="KFB44543.1"/>
    </source>
</evidence>
<organism evidence="2">
    <name type="scientific">Anopheles sinensis</name>
    <name type="common">Mosquito</name>
    <dbReference type="NCBI Taxonomy" id="74873"/>
    <lineage>
        <taxon>Eukaryota</taxon>
        <taxon>Metazoa</taxon>
        <taxon>Ecdysozoa</taxon>
        <taxon>Arthropoda</taxon>
        <taxon>Hexapoda</taxon>
        <taxon>Insecta</taxon>
        <taxon>Pterygota</taxon>
        <taxon>Neoptera</taxon>
        <taxon>Endopterygota</taxon>
        <taxon>Diptera</taxon>
        <taxon>Nematocera</taxon>
        <taxon>Culicoidea</taxon>
        <taxon>Culicidae</taxon>
        <taxon>Anophelinae</taxon>
        <taxon>Anopheles</taxon>
    </lineage>
</organism>
<dbReference type="PROSITE" id="PS50227">
    <property type="entry name" value="G_PROTEIN_RECEP_F2_3"/>
    <property type="match status" value="1"/>
</dbReference>
<evidence type="ECO:0000313" key="4">
    <source>
        <dbReference type="Proteomes" id="UP000030765"/>
    </source>
</evidence>
<dbReference type="EMBL" id="KE525278">
    <property type="protein sequence ID" value="KFB44543.1"/>
    <property type="molecule type" value="Genomic_DNA"/>
</dbReference>
<evidence type="ECO:0000313" key="3">
    <source>
        <dbReference type="EnsemblMetazoa" id="ASIC012421-PA"/>
    </source>
</evidence>
<dbReference type="EnsemblMetazoa" id="ASIC012421-RA">
    <property type="protein sequence ID" value="ASIC012421-PA"/>
    <property type="gene ID" value="ASIC012421"/>
</dbReference>
<accession>A0A084W2U9</accession>
<evidence type="ECO:0000259" key="1">
    <source>
        <dbReference type="PROSITE" id="PS50227"/>
    </source>
</evidence>
<dbReference type="VEuPathDB" id="VectorBase:ASIS005378"/>
<dbReference type="SUPFAM" id="SSF111418">
    <property type="entry name" value="Hormone receptor domain"/>
    <property type="match status" value="1"/>
</dbReference>
<feature type="domain" description="G-protein coupled receptors family 2 profile 1" evidence="1">
    <location>
        <begin position="58"/>
        <end position="131"/>
    </location>
</feature>
<dbReference type="OrthoDB" id="6022368at2759"/>
<proteinExistence type="predicted"/>